<dbReference type="Proteomes" id="UP001165667">
    <property type="component" value="Unassembled WGS sequence"/>
</dbReference>
<evidence type="ECO:0000256" key="4">
    <source>
        <dbReference type="ARBA" id="ARBA00022679"/>
    </source>
</evidence>
<evidence type="ECO:0000256" key="6">
    <source>
        <dbReference type="ARBA" id="ARBA00049486"/>
    </source>
</evidence>
<proteinExistence type="inferred from homology"/>
<dbReference type="InterPro" id="IPR011004">
    <property type="entry name" value="Trimer_LpxA-like_sf"/>
</dbReference>
<dbReference type="InterPro" id="IPR045304">
    <property type="entry name" value="LbH_SAT"/>
</dbReference>
<dbReference type="PANTHER" id="PTHR42811">
    <property type="entry name" value="SERINE ACETYLTRANSFERASE"/>
    <property type="match status" value="1"/>
</dbReference>
<keyword evidence="9" id="KW-1185">Reference proteome</keyword>
<dbReference type="EC" id="2.3.1.30" evidence="2"/>
<comment type="similarity">
    <text evidence="1">Belongs to the transferase hexapeptide repeat family.</text>
</comment>
<evidence type="ECO:0000256" key="1">
    <source>
        <dbReference type="ARBA" id="ARBA00007274"/>
    </source>
</evidence>
<dbReference type="InterPro" id="IPR042122">
    <property type="entry name" value="Ser_AcTrfase_N_sf"/>
</dbReference>
<sequence length="317" mass="34083">MSGAHTVMPFRSPRSGSDTTPRNDSMDDVLVSLRTSRDVTHNIRHKGQMRRVPSPQAVTIVLDKLSAVLFPTHYGQADLNQDAVEAFVEITLREALILLHEQVLSALLSTPDQEHLGPGEAQLKAASIVRGFAARLAEIRGDVVGDVVAAYDGDPAATGYSEILLSYPGMIAVLHYRLARALYLLGAKLLARVMSQIAHSKTAIDIHPGATIGSGFFIDHGTGVVIGETTVIGDRVRLYQGVTLGAKSFQTDGEGRLLKGHDRHPIIEDDVVIYAGATILGRIVVGKGSVIGGNVWLTEAVPPGSRVVQARMRNEHR</sequence>
<dbReference type="AlphaFoldDB" id="A0AA41YZ99"/>
<evidence type="ECO:0000256" key="5">
    <source>
        <dbReference type="ARBA" id="ARBA00023315"/>
    </source>
</evidence>
<dbReference type="CDD" id="cd03354">
    <property type="entry name" value="LbH_SAT"/>
    <property type="match status" value="1"/>
</dbReference>
<gene>
    <name evidence="8" type="ORF">M8523_00170</name>
</gene>
<dbReference type="Gene3D" id="2.160.10.10">
    <property type="entry name" value="Hexapeptide repeat proteins"/>
    <property type="match status" value="1"/>
</dbReference>
<keyword evidence="3" id="KW-0028">Amino-acid biosynthesis</keyword>
<reference evidence="8" key="1">
    <citation type="submission" date="2022-05" db="EMBL/GenBank/DDBJ databases">
        <authorList>
            <person name="Pankratov T."/>
        </authorList>
    </citation>
    <scope>NUCLEOTIDE SEQUENCE</scope>
    <source>
        <strain evidence="8">BP6-180914</strain>
    </source>
</reference>
<evidence type="ECO:0000313" key="9">
    <source>
        <dbReference type="Proteomes" id="UP001165667"/>
    </source>
</evidence>
<comment type="catalytic activity">
    <reaction evidence="6">
        <text>L-serine + acetyl-CoA = O-acetyl-L-serine + CoA</text>
        <dbReference type="Rhea" id="RHEA:24560"/>
        <dbReference type="ChEBI" id="CHEBI:33384"/>
        <dbReference type="ChEBI" id="CHEBI:57287"/>
        <dbReference type="ChEBI" id="CHEBI:57288"/>
        <dbReference type="ChEBI" id="CHEBI:58340"/>
        <dbReference type="EC" id="2.3.1.30"/>
    </reaction>
</comment>
<dbReference type="GO" id="GO:0008652">
    <property type="term" value="P:amino acid biosynthetic process"/>
    <property type="evidence" value="ECO:0007669"/>
    <property type="project" value="UniProtKB-KW"/>
</dbReference>
<keyword evidence="5" id="KW-0012">Acyltransferase</keyword>
<feature type="region of interest" description="Disordered" evidence="7">
    <location>
        <begin position="1"/>
        <end position="26"/>
    </location>
</feature>
<dbReference type="RefSeq" id="WP_282582802.1">
    <property type="nucleotide sequence ID" value="NZ_JAMOIM010000001.1"/>
</dbReference>
<evidence type="ECO:0000256" key="3">
    <source>
        <dbReference type="ARBA" id="ARBA00022605"/>
    </source>
</evidence>
<dbReference type="Pfam" id="PF00132">
    <property type="entry name" value="Hexapep"/>
    <property type="match status" value="1"/>
</dbReference>
<evidence type="ECO:0000256" key="2">
    <source>
        <dbReference type="ARBA" id="ARBA00013266"/>
    </source>
</evidence>
<evidence type="ECO:0000256" key="7">
    <source>
        <dbReference type="SAM" id="MobiDB-lite"/>
    </source>
</evidence>
<evidence type="ECO:0000313" key="8">
    <source>
        <dbReference type="EMBL" id="MCW6506432.1"/>
    </source>
</evidence>
<accession>A0AA41YZ99</accession>
<dbReference type="SUPFAM" id="SSF51161">
    <property type="entry name" value="Trimeric LpxA-like enzymes"/>
    <property type="match status" value="1"/>
</dbReference>
<dbReference type="EMBL" id="JAMOIM010000001">
    <property type="protein sequence ID" value="MCW6506432.1"/>
    <property type="molecule type" value="Genomic_DNA"/>
</dbReference>
<comment type="caution">
    <text evidence="8">The sequence shown here is derived from an EMBL/GenBank/DDBJ whole genome shotgun (WGS) entry which is preliminary data.</text>
</comment>
<protein>
    <recommendedName>
        <fullName evidence="2">serine O-acetyltransferase</fullName>
        <ecNumber evidence="2">2.3.1.30</ecNumber>
    </recommendedName>
</protein>
<feature type="compositionally biased region" description="Polar residues" evidence="7">
    <location>
        <begin position="14"/>
        <end position="23"/>
    </location>
</feature>
<dbReference type="GO" id="GO:0009001">
    <property type="term" value="F:serine O-acetyltransferase activity"/>
    <property type="evidence" value="ECO:0007669"/>
    <property type="project" value="UniProtKB-EC"/>
</dbReference>
<name>A0AA41YZ99_9HYPH</name>
<dbReference type="InterPro" id="IPR001451">
    <property type="entry name" value="Hexapep"/>
</dbReference>
<dbReference type="InterPro" id="IPR053376">
    <property type="entry name" value="Serine_acetyltransferase"/>
</dbReference>
<dbReference type="Gene3D" id="1.10.3130.10">
    <property type="entry name" value="serine acetyltransferase, domain 1"/>
    <property type="match status" value="1"/>
</dbReference>
<dbReference type="FunFam" id="2.160.10.10:FF:000015">
    <property type="entry name" value="Serine acetyltransferase, plasmid"/>
    <property type="match status" value="1"/>
</dbReference>
<dbReference type="NCBIfam" id="NF041874">
    <property type="entry name" value="EPS_EpsC"/>
    <property type="match status" value="1"/>
</dbReference>
<organism evidence="8 9">
    <name type="scientific">Lichenifustis flavocetrariae</name>
    <dbReference type="NCBI Taxonomy" id="2949735"/>
    <lineage>
        <taxon>Bacteria</taxon>
        <taxon>Pseudomonadati</taxon>
        <taxon>Pseudomonadota</taxon>
        <taxon>Alphaproteobacteria</taxon>
        <taxon>Hyphomicrobiales</taxon>
        <taxon>Lichenihabitantaceae</taxon>
        <taxon>Lichenifustis</taxon>
    </lineage>
</organism>
<keyword evidence="4" id="KW-0808">Transferase</keyword>